<sequence>MGCASSTPEDKHVGFDGVSVGSGHRSKSSDDLAHGFKKDAAALSEALEQELRSFFDAMDGDKNGEVSKDEAIAFWGKNFAKVNATAMFNEVDEDKSATITWDEFLAFWRNVVASGYSEDDLKEEVEMMKAGGSWVDFNDGRTT</sequence>
<name>A0A0M0KCB8_9EUKA</name>
<dbReference type="EMBL" id="JWZX01000649">
    <property type="protein sequence ID" value="KOO36058.1"/>
    <property type="molecule type" value="Genomic_DNA"/>
</dbReference>
<feature type="region of interest" description="Disordered" evidence="1">
    <location>
        <begin position="1"/>
        <end position="32"/>
    </location>
</feature>
<protein>
    <submittedName>
        <fullName evidence="3">Ef hand family protein</fullName>
    </submittedName>
</protein>
<dbReference type="SUPFAM" id="SSF47473">
    <property type="entry name" value="EF-hand"/>
    <property type="match status" value="1"/>
</dbReference>
<accession>A0A0M0KCB8</accession>
<feature type="domain" description="EF-hand" evidence="2">
    <location>
        <begin position="46"/>
        <end position="81"/>
    </location>
</feature>
<dbReference type="OrthoDB" id="310790at2759"/>
<evidence type="ECO:0000313" key="4">
    <source>
        <dbReference type="Proteomes" id="UP000037460"/>
    </source>
</evidence>
<dbReference type="Gene3D" id="1.10.238.10">
    <property type="entry name" value="EF-hand"/>
    <property type="match status" value="1"/>
</dbReference>
<dbReference type="Pfam" id="PF13499">
    <property type="entry name" value="EF-hand_7"/>
    <property type="match status" value="1"/>
</dbReference>
<evidence type="ECO:0000259" key="2">
    <source>
        <dbReference type="PROSITE" id="PS50222"/>
    </source>
</evidence>
<evidence type="ECO:0000313" key="3">
    <source>
        <dbReference type="EMBL" id="KOO36058.1"/>
    </source>
</evidence>
<dbReference type="InterPro" id="IPR011992">
    <property type="entry name" value="EF-hand-dom_pair"/>
</dbReference>
<dbReference type="SMART" id="SM00054">
    <property type="entry name" value="EFh"/>
    <property type="match status" value="2"/>
</dbReference>
<feature type="domain" description="EF-hand" evidence="2">
    <location>
        <begin position="86"/>
        <end position="114"/>
    </location>
</feature>
<gene>
    <name evidence="3" type="ORF">Ctob_013937</name>
</gene>
<organism evidence="3 4">
    <name type="scientific">Chrysochromulina tobinii</name>
    <dbReference type="NCBI Taxonomy" id="1460289"/>
    <lineage>
        <taxon>Eukaryota</taxon>
        <taxon>Haptista</taxon>
        <taxon>Haptophyta</taxon>
        <taxon>Prymnesiophyceae</taxon>
        <taxon>Prymnesiales</taxon>
        <taxon>Chrysochromulinaceae</taxon>
        <taxon>Chrysochromulina</taxon>
    </lineage>
</organism>
<keyword evidence="4" id="KW-1185">Reference proteome</keyword>
<comment type="caution">
    <text evidence="3">The sequence shown here is derived from an EMBL/GenBank/DDBJ whole genome shotgun (WGS) entry which is preliminary data.</text>
</comment>
<reference evidence="4" key="1">
    <citation type="journal article" date="2015" name="PLoS Genet.">
        <title>Genome Sequence and Transcriptome Analyses of Chrysochromulina tobin: Metabolic Tools for Enhanced Algal Fitness in the Prominent Order Prymnesiales (Haptophyceae).</title>
        <authorList>
            <person name="Hovde B.T."/>
            <person name="Deodato C.R."/>
            <person name="Hunsperger H.M."/>
            <person name="Ryken S.A."/>
            <person name="Yost W."/>
            <person name="Jha R.K."/>
            <person name="Patterson J."/>
            <person name="Monnat R.J. Jr."/>
            <person name="Barlow S.B."/>
            <person name="Starkenburg S.R."/>
            <person name="Cattolico R.A."/>
        </authorList>
    </citation>
    <scope>NUCLEOTIDE SEQUENCE</scope>
    <source>
        <strain evidence="4">CCMP291</strain>
    </source>
</reference>
<dbReference type="InterPro" id="IPR002048">
    <property type="entry name" value="EF_hand_dom"/>
</dbReference>
<dbReference type="Proteomes" id="UP000037460">
    <property type="component" value="Unassembled WGS sequence"/>
</dbReference>
<evidence type="ECO:0000256" key="1">
    <source>
        <dbReference type="SAM" id="MobiDB-lite"/>
    </source>
</evidence>
<dbReference type="AlphaFoldDB" id="A0A0M0KCB8"/>
<proteinExistence type="predicted"/>
<dbReference type="GO" id="GO:0005509">
    <property type="term" value="F:calcium ion binding"/>
    <property type="evidence" value="ECO:0007669"/>
    <property type="project" value="InterPro"/>
</dbReference>
<dbReference type="PROSITE" id="PS50222">
    <property type="entry name" value="EF_HAND_2"/>
    <property type="match status" value="2"/>
</dbReference>